<dbReference type="AlphaFoldDB" id="A0A832I6I6"/>
<feature type="compositionally biased region" description="Low complexity" evidence="1">
    <location>
        <begin position="357"/>
        <end position="366"/>
    </location>
</feature>
<evidence type="ECO:0000313" key="3">
    <source>
        <dbReference type="EMBL" id="HGZ43473.1"/>
    </source>
</evidence>
<feature type="transmembrane region" description="Helical" evidence="2">
    <location>
        <begin position="113"/>
        <end position="133"/>
    </location>
</feature>
<dbReference type="EMBL" id="DSQF01000018">
    <property type="protein sequence ID" value="HGZ43473.1"/>
    <property type="molecule type" value="Genomic_DNA"/>
</dbReference>
<feature type="transmembrane region" description="Helical" evidence="2">
    <location>
        <begin position="29"/>
        <end position="49"/>
    </location>
</feature>
<proteinExistence type="predicted"/>
<feature type="region of interest" description="Disordered" evidence="1">
    <location>
        <begin position="349"/>
        <end position="372"/>
    </location>
</feature>
<organism evidence="3">
    <name type="scientific">Eiseniibacteriota bacterium</name>
    <dbReference type="NCBI Taxonomy" id="2212470"/>
    <lineage>
        <taxon>Bacteria</taxon>
        <taxon>Candidatus Eiseniibacteriota</taxon>
    </lineage>
</organism>
<feature type="transmembrane region" description="Helical" evidence="2">
    <location>
        <begin position="87"/>
        <end position="107"/>
    </location>
</feature>
<protein>
    <submittedName>
        <fullName evidence="3">Uncharacterized protein</fullName>
    </submittedName>
</protein>
<name>A0A832I6I6_UNCEI</name>
<feature type="transmembrane region" description="Helical" evidence="2">
    <location>
        <begin position="271"/>
        <end position="290"/>
    </location>
</feature>
<sequence length="372" mass="39222">MSGAPAAGPPRPRRRLLRDAEGLRRAEEFAVAAVVTILTIRAFLAATGYPKLGGAGLHIAHMLWGGLGLAAALLLVLVSLDRTARVWAAVLGGAGFGFFVDEIGKFVTSDHDYFYRPAFALMYGVFVALFVVLDRAVGRRPLDDDERIANAAHLLGELARHDLDAAERARALAHLERCDPRDPRVAPLRALAEGAALAPAAAPGPYSRARAWARRAAARLLARRGFVALLVAVLAAQALWALADAARLGAELWDVWRDPERALGFGRGTRAWAALGCSAVAAAFGLAGAWRHAAGRPRPWAPLRRGLLVSLLGTQFLRFHDVQVAAVAGLAANLALLGAVEFMMRRGAAPAGPPSAPARTASAAPGETGPAR</sequence>
<feature type="transmembrane region" description="Helical" evidence="2">
    <location>
        <begin position="225"/>
        <end position="243"/>
    </location>
</feature>
<keyword evidence="2" id="KW-1133">Transmembrane helix</keyword>
<gene>
    <name evidence="3" type="ORF">ENR23_08615</name>
</gene>
<reference evidence="3" key="1">
    <citation type="journal article" date="2020" name="mSystems">
        <title>Genome- and Community-Level Interaction Insights into Carbon Utilization and Element Cycling Functions of Hydrothermarchaeota in Hydrothermal Sediment.</title>
        <authorList>
            <person name="Zhou Z."/>
            <person name="Liu Y."/>
            <person name="Xu W."/>
            <person name="Pan J."/>
            <person name="Luo Z.H."/>
            <person name="Li M."/>
        </authorList>
    </citation>
    <scope>NUCLEOTIDE SEQUENCE [LARGE SCALE GENOMIC DNA]</scope>
    <source>
        <strain evidence="3">SpSt-381</strain>
    </source>
</reference>
<comment type="caution">
    <text evidence="3">The sequence shown here is derived from an EMBL/GenBank/DDBJ whole genome shotgun (WGS) entry which is preliminary data.</text>
</comment>
<evidence type="ECO:0000256" key="1">
    <source>
        <dbReference type="SAM" id="MobiDB-lite"/>
    </source>
</evidence>
<accession>A0A832I6I6</accession>
<evidence type="ECO:0000256" key="2">
    <source>
        <dbReference type="SAM" id="Phobius"/>
    </source>
</evidence>
<keyword evidence="2" id="KW-0472">Membrane</keyword>
<feature type="transmembrane region" description="Helical" evidence="2">
    <location>
        <begin position="61"/>
        <end position="80"/>
    </location>
</feature>
<keyword evidence="2" id="KW-0812">Transmembrane</keyword>